<name>A0A5B7F6P9_PORTR</name>
<dbReference type="EMBL" id="VSRR010005574">
    <property type="protein sequence ID" value="MPC42801.1"/>
    <property type="molecule type" value="Genomic_DNA"/>
</dbReference>
<reference evidence="1 2" key="1">
    <citation type="submission" date="2019-05" db="EMBL/GenBank/DDBJ databases">
        <title>Another draft genome of Portunus trituberculatus and its Hox gene families provides insights of decapod evolution.</title>
        <authorList>
            <person name="Jeong J.-H."/>
            <person name="Song I."/>
            <person name="Kim S."/>
            <person name="Choi T."/>
            <person name="Kim D."/>
            <person name="Ryu S."/>
            <person name="Kim W."/>
        </authorList>
    </citation>
    <scope>NUCLEOTIDE SEQUENCE [LARGE SCALE GENOMIC DNA]</scope>
    <source>
        <tissue evidence="1">Muscle</tissue>
    </source>
</reference>
<dbReference type="AlphaFoldDB" id="A0A5B7F6P9"/>
<accession>A0A5B7F6P9</accession>
<gene>
    <name evidence="1" type="ORF">E2C01_036432</name>
</gene>
<keyword evidence="2" id="KW-1185">Reference proteome</keyword>
<organism evidence="1 2">
    <name type="scientific">Portunus trituberculatus</name>
    <name type="common">Swimming crab</name>
    <name type="synonym">Neptunus trituberculatus</name>
    <dbReference type="NCBI Taxonomy" id="210409"/>
    <lineage>
        <taxon>Eukaryota</taxon>
        <taxon>Metazoa</taxon>
        <taxon>Ecdysozoa</taxon>
        <taxon>Arthropoda</taxon>
        <taxon>Crustacea</taxon>
        <taxon>Multicrustacea</taxon>
        <taxon>Malacostraca</taxon>
        <taxon>Eumalacostraca</taxon>
        <taxon>Eucarida</taxon>
        <taxon>Decapoda</taxon>
        <taxon>Pleocyemata</taxon>
        <taxon>Brachyura</taxon>
        <taxon>Eubrachyura</taxon>
        <taxon>Portunoidea</taxon>
        <taxon>Portunidae</taxon>
        <taxon>Portuninae</taxon>
        <taxon>Portunus</taxon>
    </lineage>
</organism>
<proteinExistence type="predicted"/>
<sequence length="106" mass="11549">MFPPATLPRHTCGGSGFLRASASSPLILGIPQAIDNESIIGNLTMETPVPTSRPWRAWPAEWEQALSPSVALYSHGEGKVGRRQAPSRDHVAPKWMGHLKYRGGHL</sequence>
<protein>
    <submittedName>
        <fullName evidence="1">Uncharacterized protein</fullName>
    </submittedName>
</protein>
<evidence type="ECO:0000313" key="2">
    <source>
        <dbReference type="Proteomes" id="UP000324222"/>
    </source>
</evidence>
<comment type="caution">
    <text evidence="1">The sequence shown here is derived from an EMBL/GenBank/DDBJ whole genome shotgun (WGS) entry which is preliminary data.</text>
</comment>
<dbReference type="Proteomes" id="UP000324222">
    <property type="component" value="Unassembled WGS sequence"/>
</dbReference>
<evidence type="ECO:0000313" key="1">
    <source>
        <dbReference type="EMBL" id="MPC42801.1"/>
    </source>
</evidence>